<dbReference type="EMBL" id="BAAADV010000003">
    <property type="protein sequence ID" value="GAA0673265.1"/>
    <property type="molecule type" value="Genomic_DNA"/>
</dbReference>
<dbReference type="Proteomes" id="UP001500420">
    <property type="component" value="Unassembled WGS sequence"/>
</dbReference>
<protein>
    <submittedName>
        <fullName evidence="2">Uncharacterized protein</fullName>
    </submittedName>
</protein>
<feature type="region of interest" description="Disordered" evidence="1">
    <location>
        <begin position="1"/>
        <end position="51"/>
    </location>
</feature>
<gene>
    <name evidence="2" type="ORF">GCM10009020_20310</name>
</gene>
<comment type="caution">
    <text evidence="2">The sequence shown here is derived from an EMBL/GenBank/DDBJ whole genome shotgun (WGS) entry which is preliminary data.</text>
</comment>
<evidence type="ECO:0000256" key="1">
    <source>
        <dbReference type="SAM" id="MobiDB-lite"/>
    </source>
</evidence>
<proteinExistence type="predicted"/>
<feature type="compositionally biased region" description="Basic and acidic residues" evidence="1">
    <location>
        <begin position="8"/>
        <end position="28"/>
    </location>
</feature>
<keyword evidence="3" id="KW-1185">Reference proteome</keyword>
<sequence length="51" mass="5743">MSDPGLSDEDRERIEQFLETPPYERDPEQLTPGERDDEESAGETSAAESDD</sequence>
<name>A0AAV3TA61_9EURY</name>
<accession>A0AAV3TA61</accession>
<organism evidence="2 3">
    <name type="scientific">Natronoarchaeum mannanilyticum</name>
    <dbReference type="NCBI Taxonomy" id="926360"/>
    <lineage>
        <taxon>Archaea</taxon>
        <taxon>Methanobacteriati</taxon>
        <taxon>Methanobacteriota</taxon>
        <taxon>Stenosarchaea group</taxon>
        <taxon>Halobacteria</taxon>
        <taxon>Halobacteriales</taxon>
        <taxon>Natronoarchaeaceae</taxon>
    </lineage>
</organism>
<feature type="compositionally biased region" description="Low complexity" evidence="1">
    <location>
        <begin position="42"/>
        <end position="51"/>
    </location>
</feature>
<reference evidence="2 3" key="1">
    <citation type="journal article" date="2019" name="Int. J. Syst. Evol. Microbiol.">
        <title>The Global Catalogue of Microorganisms (GCM) 10K type strain sequencing project: providing services to taxonomists for standard genome sequencing and annotation.</title>
        <authorList>
            <consortium name="The Broad Institute Genomics Platform"/>
            <consortium name="The Broad Institute Genome Sequencing Center for Infectious Disease"/>
            <person name="Wu L."/>
            <person name="Ma J."/>
        </authorList>
    </citation>
    <scope>NUCLEOTIDE SEQUENCE [LARGE SCALE GENOMIC DNA]</scope>
    <source>
        <strain evidence="2 3">JCM 16328</strain>
    </source>
</reference>
<dbReference type="AlphaFoldDB" id="A0AAV3TA61"/>
<evidence type="ECO:0000313" key="3">
    <source>
        <dbReference type="Proteomes" id="UP001500420"/>
    </source>
</evidence>
<dbReference type="RefSeq" id="WP_343773888.1">
    <property type="nucleotide sequence ID" value="NZ_BAAADV010000003.1"/>
</dbReference>
<evidence type="ECO:0000313" key="2">
    <source>
        <dbReference type="EMBL" id="GAA0673265.1"/>
    </source>
</evidence>